<evidence type="ECO:0000256" key="6">
    <source>
        <dbReference type="PIRSR" id="PIRSR000193-1"/>
    </source>
</evidence>
<dbReference type="FunFam" id="1.10.3730.10:FF:000001">
    <property type="entry name" value="Pyrroline-5-carboxylate reductase"/>
    <property type="match status" value="1"/>
</dbReference>
<evidence type="ECO:0000256" key="1">
    <source>
        <dbReference type="ARBA" id="ARBA00005525"/>
    </source>
</evidence>
<evidence type="ECO:0000256" key="3">
    <source>
        <dbReference type="ARBA" id="ARBA00023002"/>
    </source>
</evidence>
<dbReference type="Proteomes" id="UP000298781">
    <property type="component" value="Chromosome"/>
</dbReference>
<dbReference type="PIRSF" id="PIRSF000193">
    <property type="entry name" value="Pyrrol-5-carb_rd"/>
    <property type="match status" value="1"/>
</dbReference>
<comment type="catalytic activity">
    <reaction evidence="4">
        <text>L-proline + NADP(+) = (S)-1-pyrroline-5-carboxylate + NADPH + 2 H(+)</text>
        <dbReference type="Rhea" id="RHEA:14109"/>
        <dbReference type="ChEBI" id="CHEBI:15378"/>
        <dbReference type="ChEBI" id="CHEBI:17388"/>
        <dbReference type="ChEBI" id="CHEBI:57783"/>
        <dbReference type="ChEBI" id="CHEBI:58349"/>
        <dbReference type="ChEBI" id="CHEBI:60039"/>
        <dbReference type="EC" id="1.5.1.2"/>
    </reaction>
</comment>
<proteinExistence type="inferred from homology"/>
<comment type="similarity">
    <text evidence="1 4">Belongs to the pyrroline-5-carboxylate reductase family.</text>
</comment>
<dbReference type="NCBIfam" id="TIGR00112">
    <property type="entry name" value="proC"/>
    <property type="match status" value="1"/>
</dbReference>
<dbReference type="UniPathway" id="UPA00098">
    <property type="reaction ID" value="UER00361"/>
</dbReference>
<evidence type="ECO:0000259" key="8">
    <source>
        <dbReference type="Pfam" id="PF14748"/>
    </source>
</evidence>
<dbReference type="InterPro" id="IPR028939">
    <property type="entry name" value="P5C_Rdtase_cat_N"/>
</dbReference>
<evidence type="ECO:0000313" key="9">
    <source>
        <dbReference type="EMBL" id="QCI63709.1"/>
    </source>
</evidence>
<feature type="domain" description="Pyrroline-5-carboxylate reductase catalytic N-terminal" evidence="7">
    <location>
        <begin position="30"/>
        <end position="120"/>
    </location>
</feature>
<dbReference type="OrthoDB" id="9805754at2"/>
<dbReference type="EC" id="1.5.1.2" evidence="4 5"/>
<dbReference type="EMBL" id="CP039690">
    <property type="protein sequence ID" value="QCI63709.1"/>
    <property type="molecule type" value="Genomic_DNA"/>
</dbReference>
<comment type="subcellular location">
    <subcellularLocation>
        <location evidence="4">Cytoplasm</location>
    </subcellularLocation>
</comment>
<dbReference type="PANTHER" id="PTHR11645">
    <property type="entry name" value="PYRROLINE-5-CARBOXYLATE REDUCTASE"/>
    <property type="match status" value="1"/>
</dbReference>
<dbReference type="InterPro" id="IPR000304">
    <property type="entry name" value="Pyrroline-COOH_reductase"/>
</dbReference>
<keyword evidence="4" id="KW-0641">Proline biosynthesis</keyword>
<keyword evidence="4" id="KW-0028">Amino-acid biosynthesis</keyword>
<comment type="catalytic activity">
    <reaction evidence="4">
        <text>L-proline + NAD(+) = (S)-1-pyrroline-5-carboxylate + NADH + 2 H(+)</text>
        <dbReference type="Rhea" id="RHEA:14105"/>
        <dbReference type="ChEBI" id="CHEBI:15378"/>
        <dbReference type="ChEBI" id="CHEBI:17388"/>
        <dbReference type="ChEBI" id="CHEBI:57540"/>
        <dbReference type="ChEBI" id="CHEBI:57945"/>
        <dbReference type="ChEBI" id="CHEBI:60039"/>
        <dbReference type="EC" id="1.5.1.2"/>
    </reaction>
</comment>
<keyword evidence="3 4" id="KW-0560">Oxidoreductase</keyword>
<evidence type="ECO:0000256" key="2">
    <source>
        <dbReference type="ARBA" id="ARBA00022857"/>
    </source>
</evidence>
<comment type="function">
    <text evidence="4">Catalyzes the reduction of 1-pyrroline-5-carboxylate (PCA) to L-proline.</text>
</comment>
<dbReference type="PANTHER" id="PTHR11645:SF0">
    <property type="entry name" value="PYRROLINE-5-CARBOXYLATE REDUCTASE 3"/>
    <property type="match status" value="1"/>
</dbReference>
<dbReference type="SUPFAM" id="SSF48179">
    <property type="entry name" value="6-phosphogluconate dehydrogenase C-terminal domain-like"/>
    <property type="match status" value="1"/>
</dbReference>
<dbReference type="GO" id="GO:0005737">
    <property type="term" value="C:cytoplasm"/>
    <property type="evidence" value="ECO:0007669"/>
    <property type="project" value="UniProtKB-SubCell"/>
</dbReference>
<keyword evidence="4" id="KW-0963">Cytoplasm</keyword>
<dbReference type="GO" id="GO:0004735">
    <property type="term" value="F:pyrroline-5-carboxylate reductase activity"/>
    <property type="evidence" value="ECO:0007669"/>
    <property type="project" value="UniProtKB-UniRule"/>
</dbReference>
<name>A0A4D7ARV5_9HYPH</name>
<dbReference type="AlphaFoldDB" id="A0A4D7ARV5"/>
<dbReference type="InterPro" id="IPR029036">
    <property type="entry name" value="P5CR_dimer"/>
</dbReference>
<dbReference type="HAMAP" id="MF_01925">
    <property type="entry name" value="P5C_reductase"/>
    <property type="match status" value="1"/>
</dbReference>
<evidence type="ECO:0000256" key="4">
    <source>
        <dbReference type="HAMAP-Rule" id="MF_01925"/>
    </source>
</evidence>
<accession>A0A4D7ARV5</accession>
<dbReference type="Pfam" id="PF14748">
    <property type="entry name" value="P5CR_dimer"/>
    <property type="match status" value="1"/>
</dbReference>
<dbReference type="KEGG" id="pstg:E8M01_05315"/>
<comment type="pathway">
    <text evidence="4">Amino-acid biosynthesis; L-proline biosynthesis; L-proline from L-glutamate 5-semialdehyde: step 1/1.</text>
</comment>
<feature type="binding site" evidence="6">
    <location>
        <begin position="91"/>
        <end position="94"/>
    </location>
    <ligand>
        <name>NADP(+)</name>
        <dbReference type="ChEBI" id="CHEBI:58349"/>
    </ligand>
</feature>
<reference evidence="9 10" key="1">
    <citation type="submission" date="2019-04" db="EMBL/GenBank/DDBJ databases">
        <title>Phreatobacter aquaticus sp. nov.</title>
        <authorList>
            <person name="Choi A."/>
        </authorList>
    </citation>
    <scope>NUCLEOTIDE SEQUENCE [LARGE SCALE GENOMIC DNA]</scope>
    <source>
        <strain evidence="9 10">KCTC 52518</strain>
    </source>
</reference>
<feature type="domain" description="Pyrroline-5-carboxylate reductase dimerisation" evidence="8">
    <location>
        <begin position="184"/>
        <end position="290"/>
    </location>
</feature>
<evidence type="ECO:0000256" key="5">
    <source>
        <dbReference type="NCBIfam" id="TIGR00112"/>
    </source>
</evidence>
<keyword evidence="10" id="KW-1185">Reference proteome</keyword>
<evidence type="ECO:0000313" key="10">
    <source>
        <dbReference type="Proteomes" id="UP000298781"/>
    </source>
</evidence>
<organism evidence="9 10">
    <name type="scientific">Phreatobacter stygius</name>
    <dbReference type="NCBI Taxonomy" id="1940610"/>
    <lineage>
        <taxon>Bacteria</taxon>
        <taxon>Pseudomonadati</taxon>
        <taxon>Pseudomonadota</taxon>
        <taxon>Alphaproteobacteria</taxon>
        <taxon>Hyphomicrobiales</taxon>
        <taxon>Phreatobacteraceae</taxon>
        <taxon>Phreatobacter</taxon>
    </lineage>
</organism>
<dbReference type="SUPFAM" id="SSF51735">
    <property type="entry name" value="NAD(P)-binding Rossmann-fold domains"/>
    <property type="match status" value="1"/>
</dbReference>
<dbReference type="GO" id="GO:0055129">
    <property type="term" value="P:L-proline biosynthetic process"/>
    <property type="evidence" value="ECO:0007669"/>
    <property type="project" value="UniProtKB-UniRule"/>
</dbReference>
<dbReference type="Gene3D" id="3.40.50.720">
    <property type="entry name" value="NAD(P)-binding Rossmann-like Domain"/>
    <property type="match status" value="1"/>
</dbReference>
<keyword evidence="2 4" id="KW-0521">NADP</keyword>
<dbReference type="Pfam" id="PF03807">
    <property type="entry name" value="F420_oxidored"/>
    <property type="match status" value="1"/>
</dbReference>
<dbReference type="Gene3D" id="1.10.3730.10">
    <property type="entry name" value="ProC C-terminal domain-like"/>
    <property type="match status" value="1"/>
</dbReference>
<sequence length="292" mass="30222">MTNPPRSELSPEPKSSPEALPLHAFNGHLVLVGAGQMGGALLAGWLKLGLAPQRVTVIDPKPPAAIRAVIDAHGIALDPPKPALADVLVLAIKPQMADEVMPLVKHLVGRTTVVVSVMAGKTIARMEQVFGQDAAVVRTIPNTPAAVGRGITGAAANRHVNEAQRVLVDNLLSAVGRVEWLEREDWIDVVTAVSGSGPAYVFLLAETLARAGAAAGLPEDLAARLARATVEGAGELLYRSPAVEPAVLRQNVTSPNGTTHAALQVLMAADGIGPVFEAAVAAATKRSRELAG</sequence>
<evidence type="ECO:0000259" key="7">
    <source>
        <dbReference type="Pfam" id="PF03807"/>
    </source>
</evidence>
<dbReference type="RefSeq" id="WP_136959166.1">
    <property type="nucleotide sequence ID" value="NZ_CP039690.1"/>
</dbReference>
<protein>
    <recommendedName>
        <fullName evidence="4 5">Pyrroline-5-carboxylate reductase</fullName>
        <shortName evidence="4">P5C reductase</shortName>
        <shortName evidence="4">P5CR</shortName>
        <ecNumber evidence="4 5">1.5.1.2</ecNumber>
    </recommendedName>
    <alternativeName>
        <fullName evidence="4">PCA reductase</fullName>
    </alternativeName>
</protein>
<dbReference type="InterPro" id="IPR008927">
    <property type="entry name" value="6-PGluconate_DH-like_C_sf"/>
</dbReference>
<dbReference type="InterPro" id="IPR036291">
    <property type="entry name" value="NAD(P)-bd_dom_sf"/>
</dbReference>
<gene>
    <name evidence="4" type="primary">proC</name>
    <name evidence="9" type="ORF">E8M01_05315</name>
</gene>